<feature type="transmembrane region" description="Helical" evidence="1">
    <location>
        <begin position="220"/>
        <end position="247"/>
    </location>
</feature>
<dbReference type="EMBL" id="FOWD01000018">
    <property type="protein sequence ID" value="SFO32675.1"/>
    <property type="molecule type" value="Genomic_DNA"/>
</dbReference>
<accession>A0A1I5G9G2</accession>
<dbReference type="STRING" id="1527.SAMN04489757_11832"/>
<dbReference type="RefSeq" id="WP_091686994.1">
    <property type="nucleotide sequence ID" value="NZ_BAABFM010000023.1"/>
</dbReference>
<sequence>MLRLYFNELKKLKRQRIIRIICILGLIMPVLWTLICIRDQLPYRSLVGLNILIGNFLITPSLFSVILLLLFQIEEQNDTMKNILVTTIEKWKIYIIKLVTALFLIIIFNIVTCLYTLIGGMFLNDSGYVGRTFAALLLTAIASISASLPILLVIVIFRKRYLLSMIFVNCFIIIQFLLLWQVTMLKLLDLHLPFLIAYRITYPLQIVNYTSILQEGIDRLYYPASTGVIVLAGTAIVSAFSSMLIYIKQKI</sequence>
<feature type="transmembrane region" description="Helical" evidence="1">
    <location>
        <begin position="47"/>
        <end position="73"/>
    </location>
</feature>
<keyword evidence="1" id="KW-0812">Transmembrane</keyword>
<protein>
    <submittedName>
        <fullName evidence="2">ABC-2 family transporter protein</fullName>
    </submittedName>
</protein>
<feature type="transmembrane region" description="Helical" evidence="1">
    <location>
        <begin position="133"/>
        <end position="154"/>
    </location>
</feature>
<evidence type="ECO:0000256" key="1">
    <source>
        <dbReference type="SAM" id="Phobius"/>
    </source>
</evidence>
<feature type="transmembrane region" description="Helical" evidence="1">
    <location>
        <begin position="17"/>
        <end position="35"/>
    </location>
</feature>
<keyword evidence="3" id="KW-1185">Reference proteome</keyword>
<dbReference type="PANTHER" id="PTHR37305:SF1">
    <property type="entry name" value="MEMBRANE PROTEIN"/>
    <property type="match status" value="1"/>
</dbReference>
<dbReference type="Pfam" id="PF12730">
    <property type="entry name" value="ABC2_membrane_4"/>
    <property type="match status" value="1"/>
</dbReference>
<reference evidence="2 3" key="1">
    <citation type="submission" date="2016-10" db="EMBL/GenBank/DDBJ databases">
        <authorList>
            <person name="de Groot N.N."/>
        </authorList>
    </citation>
    <scope>NUCLEOTIDE SEQUENCE [LARGE SCALE GENOMIC DNA]</scope>
    <source>
        <strain evidence="2 3">DSM 1283</strain>
    </source>
</reference>
<feature type="transmembrane region" description="Helical" evidence="1">
    <location>
        <begin position="94"/>
        <end position="118"/>
    </location>
</feature>
<name>A0A1I5G9G2_9FIRM</name>
<proteinExistence type="predicted"/>
<gene>
    <name evidence="2" type="ORF">SAMN04489757_11832</name>
</gene>
<keyword evidence="1" id="KW-1133">Transmembrane helix</keyword>
<dbReference type="OrthoDB" id="2584645at2"/>
<keyword evidence="1" id="KW-0472">Membrane</keyword>
<organism evidence="2 3">
    <name type="scientific">Anaerocolumna aminovalerica</name>
    <dbReference type="NCBI Taxonomy" id="1527"/>
    <lineage>
        <taxon>Bacteria</taxon>
        <taxon>Bacillati</taxon>
        <taxon>Bacillota</taxon>
        <taxon>Clostridia</taxon>
        <taxon>Lachnospirales</taxon>
        <taxon>Lachnospiraceae</taxon>
        <taxon>Anaerocolumna</taxon>
    </lineage>
</organism>
<evidence type="ECO:0000313" key="3">
    <source>
        <dbReference type="Proteomes" id="UP000198806"/>
    </source>
</evidence>
<dbReference type="AlphaFoldDB" id="A0A1I5G9G2"/>
<evidence type="ECO:0000313" key="2">
    <source>
        <dbReference type="EMBL" id="SFO32675.1"/>
    </source>
</evidence>
<dbReference type="PANTHER" id="PTHR37305">
    <property type="entry name" value="INTEGRAL MEMBRANE PROTEIN-RELATED"/>
    <property type="match status" value="1"/>
</dbReference>
<dbReference type="Proteomes" id="UP000198806">
    <property type="component" value="Unassembled WGS sequence"/>
</dbReference>
<feature type="transmembrane region" description="Helical" evidence="1">
    <location>
        <begin position="161"/>
        <end position="182"/>
    </location>
</feature>